<sequence length="106" mass="11963">MKYLCVLIMMVFLCSCELGNEGPRRVEYWKAEIESVESHRPEIGYLMVKYKAFEPIFNSSDNTLTVVDSGEANSVVCSKWHYVIIFKADSKGVVTKSTIEEVGACL</sequence>
<dbReference type="RefSeq" id="WP_252473181.1">
    <property type="nucleotide sequence ID" value="NZ_JALBWM010000285.1"/>
</dbReference>
<dbReference type="PROSITE" id="PS51257">
    <property type="entry name" value="PROKAR_LIPOPROTEIN"/>
    <property type="match status" value="1"/>
</dbReference>
<accession>A0A9X2EW26</accession>
<dbReference type="EMBL" id="JALBWM010000285">
    <property type="protein sequence ID" value="MCO1337013.1"/>
    <property type="molecule type" value="Genomic_DNA"/>
</dbReference>
<proteinExistence type="predicted"/>
<keyword evidence="2" id="KW-1185">Reference proteome</keyword>
<dbReference type="Proteomes" id="UP001139028">
    <property type="component" value="Unassembled WGS sequence"/>
</dbReference>
<comment type="caution">
    <text evidence="1">The sequence shown here is derived from an EMBL/GenBank/DDBJ whole genome shotgun (WGS) entry which is preliminary data.</text>
</comment>
<gene>
    <name evidence="1" type="ORF">MO867_22065</name>
</gene>
<evidence type="ECO:0000313" key="1">
    <source>
        <dbReference type="EMBL" id="MCO1337013.1"/>
    </source>
</evidence>
<reference evidence="1" key="1">
    <citation type="journal article" date="2022" name="Arch. Microbiol.">
        <title>Microbulbifer okhotskensis sp. nov., isolated from a deep bottom sediment of the Okhotsk Sea.</title>
        <authorList>
            <person name="Romanenko L."/>
            <person name="Kurilenko V."/>
            <person name="Otstavnykh N."/>
            <person name="Velansky P."/>
            <person name="Isaeva M."/>
            <person name="Mikhailov V."/>
        </authorList>
    </citation>
    <scope>NUCLEOTIDE SEQUENCE</scope>
    <source>
        <strain evidence="1">OS29</strain>
    </source>
</reference>
<evidence type="ECO:0000313" key="2">
    <source>
        <dbReference type="Proteomes" id="UP001139028"/>
    </source>
</evidence>
<dbReference type="AlphaFoldDB" id="A0A9X2EW26"/>
<name>A0A9X2EW26_9GAMM</name>
<evidence type="ECO:0008006" key="3">
    <source>
        <dbReference type="Google" id="ProtNLM"/>
    </source>
</evidence>
<organism evidence="1 2">
    <name type="scientific">Microbulbifer okhotskensis</name>
    <dbReference type="NCBI Taxonomy" id="2926617"/>
    <lineage>
        <taxon>Bacteria</taxon>
        <taxon>Pseudomonadati</taxon>
        <taxon>Pseudomonadota</taxon>
        <taxon>Gammaproteobacteria</taxon>
        <taxon>Cellvibrionales</taxon>
        <taxon>Microbulbiferaceae</taxon>
        <taxon>Microbulbifer</taxon>
    </lineage>
</organism>
<protein>
    <recommendedName>
        <fullName evidence="3">Lipoprotein</fullName>
    </recommendedName>
</protein>